<comment type="caution">
    <text evidence="3">The sequence shown here is derived from an EMBL/GenBank/DDBJ whole genome shotgun (WGS) entry which is preliminary data.</text>
</comment>
<protein>
    <submittedName>
        <fullName evidence="5">Ras-related protein RABA2a</fullName>
    </submittedName>
</protein>
<keyword evidence="2" id="KW-0472">Membrane</keyword>
<accession>A0A9P1GKF0</accession>
<evidence type="ECO:0000313" key="4">
    <source>
        <dbReference type="EMBL" id="CAL1169633.1"/>
    </source>
</evidence>
<evidence type="ECO:0000256" key="2">
    <source>
        <dbReference type="SAM" id="Phobius"/>
    </source>
</evidence>
<proteinExistence type="predicted"/>
<evidence type="ECO:0000313" key="5">
    <source>
        <dbReference type="EMBL" id="CAL4803570.1"/>
    </source>
</evidence>
<organism evidence="3">
    <name type="scientific">Cladocopium goreaui</name>
    <dbReference type="NCBI Taxonomy" id="2562237"/>
    <lineage>
        <taxon>Eukaryota</taxon>
        <taxon>Sar</taxon>
        <taxon>Alveolata</taxon>
        <taxon>Dinophyceae</taxon>
        <taxon>Suessiales</taxon>
        <taxon>Symbiodiniaceae</taxon>
        <taxon>Cladocopium</taxon>
    </lineage>
</organism>
<evidence type="ECO:0000313" key="6">
    <source>
        <dbReference type="Proteomes" id="UP001152797"/>
    </source>
</evidence>
<feature type="compositionally biased region" description="Polar residues" evidence="1">
    <location>
        <begin position="86"/>
        <end position="95"/>
    </location>
</feature>
<sequence>MLEDLGLSESTSTLIVWLVRALLPFLLFIIWYATQPPEPQQTYHRGQLLAARQVVGGTPPELGTLQVKRLEDPKPARRSKDERKNSAATSVTTVESRLVPASPVVQEAPKPEKKEGSDVMEDLQGVLSFIAFKERQQRVFLPVTHPPAPRRKNHQVDVPRDPKMDARQNAAAQRLLKALLPPSTLDLDVSQLIKALREKLAEVEVTKETYVSFLKLCFESRNLREVGRFYGEMEAKGLELEEEITDQVIALYATSALQ</sequence>
<name>A0A9P1GKF0_9DINO</name>
<reference evidence="3" key="1">
    <citation type="submission" date="2022-10" db="EMBL/GenBank/DDBJ databases">
        <authorList>
            <person name="Chen Y."/>
            <person name="Dougan E. K."/>
            <person name="Chan C."/>
            <person name="Rhodes N."/>
            <person name="Thang M."/>
        </authorList>
    </citation>
    <scope>NUCLEOTIDE SEQUENCE</scope>
</reference>
<dbReference type="EMBL" id="CAMXCT030006574">
    <property type="protein sequence ID" value="CAL4803570.1"/>
    <property type="molecule type" value="Genomic_DNA"/>
</dbReference>
<evidence type="ECO:0000256" key="1">
    <source>
        <dbReference type="SAM" id="MobiDB-lite"/>
    </source>
</evidence>
<gene>
    <name evidence="3" type="ORF">C1SCF055_LOCUS41011</name>
</gene>
<dbReference type="EMBL" id="CAMXCT010006574">
    <property type="protein sequence ID" value="CAI4016258.1"/>
    <property type="molecule type" value="Genomic_DNA"/>
</dbReference>
<dbReference type="AlphaFoldDB" id="A0A9P1GKF0"/>
<dbReference type="Proteomes" id="UP001152797">
    <property type="component" value="Unassembled WGS sequence"/>
</dbReference>
<keyword evidence="2" id="KW-1133">Transmembrane helix</keyword>
<feature type="transmembrane region" description="Helical" evidence="2">
    <location>
        <begin position="12"/>
        <end position="33"/>
    </location>
</feature>
<keyword evidence="2" id="KW-0812">Transmembrane</keyword>
<feature type="compositionally biased region" description="Basic and acidic residues" evidence="1">
    <location>
        <begin position="70"/>
        <end position="85"/>
    </location>
</feature>
<feature type="region of interest" description="Disordered" evidence="1">
    <location>
        <begin position="70"/>
        <end position="118"/>
    </location>
</feature>
<reference evidence="4" key="2">
    <citation type="submission" date="2024-04" db="EMBL/GenBank/DDBJ databases">
        <authorList>
            <person name="Chen Y."/>
            <person name="Shah S."/>
            <person name="Dougan E. K."/>
            <person name="Thang M."/>
            <person name="Chan C."/>
        </authorList>
    </citation>
    <scope>NUCLEOTIDE SEQUENCE [LARGE SCALE GENOMIC DNA]</scope>
</reference>
<keyword evidence="6" id="KW-1185">Reference proteome</keyword>
<dbReference type="EMBL" id="CAMXCT020006574">
    <property type="protein sequence ID" value="CAL1169633.1"/>
    <property type="molecule type" value="Genomic_DNA"/>
</dbReference>
<evidence type="ECO:0000313" key="3">
    <source>
        <dbReference type="EMBL" id="CAI4016258.1"/>
    </source>
</evidence>